<evidence type="ECO:0000313" key="3">
    <source>
        <dbReference type="Proteomes" id="UP001162131"/>
    </source>
</evidence>
<dbReference type="EMBL" id="CAJZBQ010000020">
    <property type="protein sequence ID" value="CAG9318120.1"/>
    <property type="molecule type" value="Genomic_DNA"/>
</dbReference>
<gene>
    <name evidence="2" type="ORF">BSTOLATCC_MIC20603</name>
</gene>
<evidence type="ECO:0000256" key="1">
    <source>
        <dbReference type="SAM" id="MobiDB-lite"/>
    </source>
</evidence>
<name>A0AAU9IX80_9CILI</name>
<feature type="region of interest" description="Disordered" evidence="1">
    <location>
        <begin position="46"/>
        <end position="67"/>
    </location>
</feature>
<dbReference type="Proteomes" id="UP001162131">
    <property type="component" value="Unassembled WGS sequence"/>
</dbReference>
<dbReference type="AlphaFoldDB" id="A0AAU9IX80"/>
<organism evidence="2 3">
    <name type="scientific">Blepharisma stoltei</name>
    <dbReference type="NCBI Taxonomy" id="1481888"/>
    <lineage>
        <taxon>Eukaryota</taxon>
        <taxon>Sar</taxon>
        <taxon>Alveolata</taxon>
        <taxon>Ciliophora</taxon>
        <taxon>Postciliodesmatophora</taxon>
        <taxon>Heterotrichea</taxon>
        <taxon>Heterotrichida</taxon>
        <taxon>Blepharismidae</taxon>
        <taxon>Blepharisma</taxon>
    </lineage>
</organism>
<evidence type="ECO:0000313" key="2">
    <source>
        <dbReference type="EMBL" id="CAG9318120.1"/>
    </source>
</evidence>
<comment type="caution">
    <text evidence="2">The sequence shown here is derived from an EMBL/GenBank/DDBJ whole genome shotgun (WGS) entry which is preliminary data.</text>
</comment>
<proteinExistence type="predicted"/>
<protein>
    <submittedName>
        <fullName evidence="2">Uncharacterized protein</fullName>
    </submittedName>
</protein>
<accession>A0AAU9IX80</accession>
<reference evidence="2" key="1">
    <citation type="submission" date="2021-09" db="EMBL/GenBank/DDBJ databases">
        <authorList>
            <consortium name="AG Swart"/>
            <person name="Singh M."/>
            <person name="Singh A."/>
            <person name="Seah K."/>
            <person name="Emmerich C."/>
        </authorList>
    </citation>
    <scope>NUCLEOTIDE SEQUENCE</scope>
    <source>
        <strain evidence="2">ATCC30299</strain>
    </source>
</reference>
<sequence>MQKNHLLSFYNDSKLNRIPHEKQLQPLFKKKFVFDKSLLQKHLKTNLQESKQEEPIQSISDTSSKPTETVFNIRKNLTAYRKDGSDAPTDGQKEDLETVVNRLKSEKLEVLKDLWTYEDKFDHKYCMRARISEIKQLSTELLKMSESAYERITLEKELFDYLQLGLITLNNEKFEPDESEDENNIEDEEEQENILMDTLDISGSVCIALVKLNEDFSIEITVYPKDFRNAVFLQINSGFKMQSLKIGKKFLLKELRRNLYPKLSLLYREDELSLEFNPNPNNYIKLLFKPKCWRRHRVFLKLSLNGQNIKIETDDPNFYDSLSINVDDEGLKHLFLSKNLYMISSYLHENLTVLRSQEDSKPYLAFKPKPWDIEKFLYHFSHNEDCESPREIKLPDSDKTQFAMFDSLVHKGTVNIEGTVLDIDLEYNMILEKYRIKIVNDKRAFMILEENNLEEFFILKSLQDLDLSYHMKTLFSSLEFQVVITRLLYLKKGRL</sequence>
<keyword evidence="3" id="KW-1185">Reference proteome</keyword>